<feature type="transmembrane region" description="Helical" evidence="1">
    <location>
        <begin position="15"/>
        <end position="34"/>
    </location>
</feature>
<evidence type="ECO:0000313" key="3">
    <source>
        <dbReference type="Proteomes" id="UP000500857"/>
    </source>
</evidence>
<dbReference type="Proteomes" id="UP000500857">
    <property type="component" value="Chromosome"/>
</dbReference>
<dbReference type="PANTHER" id="PTHR36049">
    <property type="entry name" value="TRANSMEMBRANE PROTEIN"/>
    <property type="match status" value="1"/>
</dbReference>
<protein>
    <submittedName>
        <fullName evidence="2">DUF751 family protein</fullName>
    </submittedName>
</protein>
<dbReference type="PANTHER" id="PTHR36049:SF3">
    <property type="match status" value="1"/>
</dbReference>
<organism evidence="2 3">
    <name type="scientific">Oxynema aestuarii AP17</name>
    <dbReference type="NCBI Taxonomy" id="2064643"/>
    <lineage>
        <taxon>Bacteria</taxon>
        <taxon>Bacillati</taxon>
        <taxon>Cyanobacteriota</taxon>
        <taxon>Cyanophyceae</taxon>
        <taxon>Oscillatoriophycideae</taxon>
        <taxon>Oscillatoriales</taxon>
        <taxon>Oscillatoriaceae</taxon>
        <taxon>Oxynema</taxon>
        <taxon>Oxynema aestuarii</taxon>
    </lineage>
</organism>
<keyword evidence="1" id="KW-0812">Transmembrane</keyword>
<evidence type="ECO:0000313" key="2">
    <source>
        <dbReference type="EMBL" id="QIZ70893.1"/>
    </source>
</evidence>
<dbReference type="AlphaFoldDB" id="A0A6H1TYQ2"/>
<gene>
    <name evidence="2" type="ORF">HCG48_10085</name>
</gene>
<dbReference type="Pfam" id="PF05421">
    <property type="entry name" value="DUF751"/>
    <property type="match status" value="1"/>
</dbReference>
<dbReference type="KEGG" id="oxy:HCG48_10085"/>
<reference evidence="2 3" key="1">
    <citation type="submission" date="2020-04" db="EMBL/GenBank/DDBJ databases">
        <authorList>
            <person name="Basu S."/>
            <person name="Maruthanayagam V."/>
            <person name="Chakraborty S."/>
            <person name="Pramanik A."/>
            <person name="Mukherjee J."/>
            <person name="Brink B."/>
        </authorList>
    </citation>
    <scope>NUCLEOTIDE SEQUENCE [LARGE SCALE GENOMIC DNA]</scope>
    <source>
        <strain evidence="2 3">AP17</strain>
    </source>
</reference>
<proteinExistence type="predicted"/>
<dbReference type="RefSeq" id="WP_168569048.1">
    <property type="nucleotide sequence ID" value="NZ_CP051167.1"/>
</dbReference>
<keyword evidence="1" id="KW-1133">Transmembrane helix</keyword>
<keyword evidence="3" id="KW-1185">Reference proteome</keyword>
<feature type="transmembrane region" description="Helical" evidence="1">
    <location>
        <begin position="41"/>
        <end position="62"/>
    </location>
</feature>
<accession>A0A6H1TYQ2</accession>
<sequence>MMVVFDDFWNNVLRYPRYFVTIVLGIFFALFGWLKPLLRNPISAIALIGFVVAAFIFTFFTLRGMLGLA</sequence>
<dbReference type="InterPro" id="IPR008470">
    <property type="entry name" value="Uncharacterised_Ycf33"/>
</dbReference>
<evidence type="ECO:0000256" key="1">
    <source>
        <dbReference type="SAM" id="Phobius"/>
    </source>
</evidence>
<name>A0A6H1TYQ2_9CYAN</name>
<dbReference type="EMBL" id="CP051167">
    <property type="protein sequence ID" value="QIZ70893.1"/>
    <property type="molecule type" value="Genomic_DNA"/>
</dbReference>
<keyword evidence="1" id="KW-0472">Membrane</keyword>